<dbReference type="Gene3D" id="3.30.300.30">
    <property type="match status" value="1"/>
</dbReference>
<keyword evidence="6" id="KW-0547">Nucleotide-binding</keyword>
<evidence type="ECO:0000259" key="13">
    <source>
        <dbReference type="Pfam" id="PF13193"/>
    </source>
</evidence>
<dbReference type="InterPro" id="IPR042099">
    <property type="entry name" value="ANL_N_sf"/>
</dbReference>
<evidence type="ECO:0000256" key="8">
    <source>
        <dbReference type="ARBA" id="ARBA00023051"/>
    </source>
</evidence>
<sequence length="550" mass="60414">MAIQNEMKQQQQQIKEEFIFKSKLPDIHIPKHLPLHSYCFQNLPEFGSRPCLINAPTGEIFTYSDVELAARRVASGLKKLGIQHGDVIMVLLPNCPEFVFSFLGASFCGAITTAANPFFTAAEIAKQAKASHGKVIVTQACYYEKVKDLGVTNLVFVDSPPEGHMHFSELMADDDDVITGDEIKIHPDDVVALPYSSGTTGLPKGVMLTHKGLVTSIAQQVDGENPNLYYHSEDVILCVLPLFHIYSLNSVLLCGLRAKASILLMPKFDIHAFLGLVHRHRVTIAPLVPPIVLAIAKSPDLDKYDLSSIRVLKSGGAPLGKELEDTVRAKFPQAKLGQGYGMTEAGPVLTMCLSFAKVPIDVKPGACGTVVRNAEMKIVDPETDTSLPRNQPGEICIRGDQIMKGYLNDPEATERTIDKEGWLHTGDIGYIDNDDELFIVDRLKELIKYKGFQVAPAELEALILSHPKISDVAVVPMKDEAAGEVPVAFVVRANGHIDTTEDEIKQFVSKQVVFYKRINRVFFIDAIPKSPSGKILRKDLRAKLAAGLPN</sequence>
<accession>A0A6B7HXX6</accession>
<dbReference type="PROSITE" id="PS00455">
    <property type="entry name" value="AMP_BINDING"/>
    <property type="match status" value="1"/>
</dbReference>
<evidence type="ECO:0000256" key="2">
    <source>
        <dbReference type="ARBA" id="ARBA00004930"/>
    </source>
</evidence>
<dbReference type="PANTHER" id="PTHR24096">
    <property type="entry name" value="LONG-CHAIN-FATTY-ACID--COA LIGASE"/>
    <property type="match status" value="1"/>
</dbReference>
<organism evidence="14">
    <name type="scientific">Glycyrrhiza uralensis</name>
    <name type="common">Chinese licorice</name>
    <name type="synonym">Glycyrrhiza shiheziensis</name>
    <dbReference type="NCBI Taxonomy" id="74613"/>
    <lineage>
        <taxon>Eukaryota</taxon>
        <taxon>Viridiplantae</taxon>
        <taxon>Streptophyta</taxon>
        <taxon>Embryophyta</taxon>
        <taxon>Tracheophyta</taxon>
        <taxon>Spermatophyta</taxon>
        <taxon>Magnoliopsida</taxon>
        <taxon>eudicotyledons</taxon>
        <taxon>Gunneridae</taxon>
        <taxon>Pentapetalae</taxon>
        <taxon>rosids</taxon>
        <taxon>fabids</taxon>
        <taxon>Fabales</taxon>
        <taxon>Fabaceae</taxon>
        <taxon>Papilionoideae</taxon>
        <taxon>50 kb inversion clade</taxon>
        <taxon>NPAAA clade</taxon>
        <taxon>Hologalegina</taxon>
        <taxon>IRL clade</taxon>
        <taxon>Galegeae</taxon>
        <taxon>Glycyrrhiza</taxon>
    </lineage>
</organism>
<comment type="catalytic activity">
    <reaction evidence="11">
        <text>(E)-4-coumarate + ATP + CoA = (E)-4-coumaroyl-CoA + AMP + diphosphate</text>
        <dbReference type="Rhea" id="RHEA:19641"/>
        <dbReference type="ChEBI" id="CHEBI:12876"/>
        <dbReference type="ChEBI" id="CHEBI:30616"/>
        <dbReference type="ChEBI" id="CHEBI:33019"/>
        <dbReference type="ChEBI" id="CHEBI:57287"/>
        <dbReference type="ChEBI" id="CHEBI:85008"/>
        <dbReference type="ChEBI" id="CHEBI:456215"/>
        <dbReference type="EC" id="6.2.1.12"/>
    </reaction>
    <physiologicalReaction direction="left-to-right" evidence="11">
        <dbReference type="Rhea" id="RHEA:19642"/>
    </physiologicalReaction>
</comment>
<keyword evidence="7" id="KW-0067">ATP-binding</keyword>
<keyword evidence="5 14" id="KW-0436">Ligase</keyword>
<name>A0A6B7HXX6_GLYUR</name>
<reference evidence="14" key="1">
    <citation type="submission" date="2018-12" db="EMBL/GenBank/DDBJ databases">
        <title>Biosynthetic pathway analysis of main flavonoids from licorice and heterologous synthesis in yeast.</title>
        <authorList>
            <person name="Li Y."/>
        </authorList>
    </citation>
    <scope>NUCLEOTIDE SEQUENCE</scope>
</reference>
<dbReference type="SUPFAM" id="SSF56801">
    <property type="entry name" value="Acetyl-CoA synthetase-like"/>
    <property type="match status" value="1"/>
</dbReference>
<evidence type="ECO:0000256" key="3">
    <source>
        <dbReference type="ARBA" id="ARBA00006432"/>
    </source>
</evidence>
<dbReference type="GO" id="GO:0005524">
    <property type="term" value="F:ATP binding"/>
    <property type="evidence" value="ECO:0007669"/>
    <property type="project" value="UniProtKB-KW"/>
</dbReference>
<dbReference type="CDD" id="cd05904">
    <property type="entry name" value="4CL"/>
    <property type="match status" value="1"/>
</dbReference>
<dbReference type="InterPro" id="IPR000873">
    <property type="entry name" value="AMP-dep_synth/lig_dom"/>
</dbReference>
<evidence type="ECO:0000256" key="5">
    <source>
        <dbReference type="ARBA" id="ARBA00022598"/>
    </source>
</evidence>
<keyword evidence="8" id="KW-0587">Phenylpropanoid metabolism</keyword>
<evidence type="ECO:0000313" key="14">
    <source>
        <dbReference type="EMBL" id="QDG03189.1"/>
    </source>
</evidence>
<feature type="domain" description="AMP-dependent synthetase/ligase" evidence="12">
    <location>
        <begin position="45"/>
        <end position="407"/>
    </location>
</feature>
<comment type="pathway">
    <text evidence="2">Phytoalexin biosynthesis; 3,4',5-trihydroxystilbene biosynthesis; 3,4',5-trihydroxystilbene from trans-4-coumarate: step 1/2.</text>
</comment>
<evidence type="ECO:0000256" key="7">
    <source>
        <dbReference type="ARBA" id="ARBA00022840"/>
    </source>
</evidence>
<dbReference type="EC" id="6.2.1.12" evidence="4"/>
<dbReference type="Pfam" id="PF00501">
    <property type="entry name" value="AMP-binding"/>
    <property type="match status" value="1"/>
</dbReference>
<dbReference type="InterPro" id="IPR025110">
    <property type="entry name" value="AMP-bd_C"/>
</dbReference>
<comment type="catalytic activity">
    <reaction evidence="9">
        <text>(E)-4-coumarate + ATP + H(+) = (E)-4-coumaroyl-AMP + diphosphate</text>
        <dbReference type="Rhea" id="RHEA:72419"/>
        <dbReference type="ChEBI" id="CHEBI:12876"/>
        <dbReference type="ChEBI" id="CHEBI:15378"/>
        <dbReference type="ChEBI" id="CHEBI:30616"/>
        <dbReference type="ChEBI" id="CHEBI:33019"/>
        <dbReference type="ChEBI" id="CHEBI:192348"/>
    </reaction>
    <physiologicalReaction direction="left-to-right" evidence="9">
        <dbReference type="Rhea" id="RHEA:72420"/>
    </physiologicalReaction>
</comment>
<feature type="domain" description="AMP-binding enzyme C-terminal" evidence="13">
    <location>
        <begin position="458"/>
        <end position="534"/>
    </location>
</feature>
<dbReference type="GO" id="GO:0016207">
    <property type="term" value="F:4-coumarate-CoA ligase activity"/>
    <property type="evidence" value="ECO:0007669"/>
    <property type="project" value="UniProtKB-EC"/>
</dbReference>
<dbReference type="InterPro" id="IPR045851">
    <property type="entry name" value="AMP-bd_C_sf"/>
</dbReference>
<comment type="similarity">
    <text evidence="3">Belongs to the ATP-dependent AMP-binding enzyme family.</text>
</comment>
<evidence type="ECO:0000256" key="6">
    <source>
        <dbReference type="ARBA" id="ARBA00022741"/>
    </source>
</evidence>
<evidence type="ECO:0000256" key="10">
    <source>
        <dbReference type="ARBA" id="ARBA00034223"/>
    </source>
</evidence>
<protein>
    <recommendedName>
        <fullName evidence="4">4-coumarate--CoA ligase</fullName>
        <ecNumber evidence="4">6.2.1.12</ecNumber>
    </recommendedName>
</protein>
<dbReference type="Gene3D" id="3.40.50.12780">
    <property type="entry name" value="N-terminal domain of ligase-like"/>
    <property type="match status" value="1"/>
</dbReference>
<dbReference type="FunFam" id="3.30.300.30:FF:000007">
    <property type="entry name" value="4-coumarate--CoA ligase 2"/>
    <property type="match status" value="1"/>
</dbReference>
<evidence type="ECO:0000256" key="11">
    <source>
        <dbReference type="ARBA" id="ARBA00034252"/>
    </source>
</evidence>
<evidence type="ECO:0000256" key="1">
    <source>
        <dbReference type="ARBA" id="ARBA00001946"/>
    </source>
</evidence>
<dbReference type="InterPro" id="IPR020845">
    <property type="entry name" value="AMP-binding_CS"/>
</dbReference>
<dbReference type="GO" id="GO:0009698">
    <property type="term" value="P:phenylpropanoid metabolic process"/>
    <property type="evidence" value="ECO:0007669"/>
    <property type="project" value="UniProtKB-KW"/>
</dbReference>
<dbReference type="PANTHER" id="PTHR24096:SF406">
    <property type="entry name" value="4-COUMARATE--COA LIGASE 2"/>
    <property type="match status" value="1"/>
</dbReference>
<dbReference type="FunFam" id="3.40.50.12780:FF:000003">
    <property type="entry name" value="Long-chain-fatty-acid--CoA ligase FadD"/>
    <property type="match status" value="1"/>
</dbReference>
<dbReference type="AlphaFoldDB" id="A0A6B7HXX6"/>
<evidence type="ECO:0000259" key="12">
    <source>
        <dbReference type="Pfam" id="PF00501"/>
    </source>
</evidence>
<comment type="cofactor">
    <cofactor evidence="1">
        <name>Mg(2+)</name>
        <dbReference type="ChEBI" id="CHEBI:18420"/>
    </cofactor>
</comment>
<gene>
    <name evidence="14" type="primary">4CL1</name>
</gene>
<proteinExistence type="evidence at transcript level"/>
<evidence type="ECO:0000256" key="9">
    <source>
        <dbReference type="ARBA" id="ARBA00034219"/>
    </source>
</evidence>
<evidence type="ECO:0000256" key="4">
    <source>
        <dbReference type="ARBA" id="ARBA00012959"/>
    </source>
</evidence>
<dbReference type="EMBL" id="MK341782">
    <property type="protein sequence ID" value="QDG03189.1"/>
    <property type="molecule type" value="mRNA"/>
</dbReference>
<dbReference type="Pfam" id="PF13193">
    <property type="entry name" value="AMP-binding_C"/>
    <property type="match status" value="1"/>
</dbReference>
<comment type="catalytic activity">
    <reaction evidence="10">
        <text>(E)-4-coumaroyl-AMP + CoA = (E)-4-coumaroyl-CoA + AMP + H(+)</text>
        <dbReference type="Rhea" id="RHEA:72423"/>
        <dbReference type="ChEBI" id="CHEBI:15378"/>
        <dbReference type="ChEBI" id="CHEBI:57287"/>
        <dbReference type="ChEBI" id="CHEBI:85008"/>
        <dbReference type="ChEBI" id="CHEBI:192348"/>
        <dbReference type="ChEBI" id="CHEBI:456215"/>
    </reaction>
    <physiologicalReaction direction="left-to-right" evidence="10">
        <dbReference type="Rhea" id="RHEA:72424"/>
    </physiologicalReaction>
</comment>